<organism evidence="1 2">
    <name type="scientific">Pseudomonas brassicacearum</name>
    <dbReference type="NCBI Taxonomy" id="930166"/>
    <lineage>
        <taxon>Bacteria</taxon>
        <taxon>Pseudomonadati</taxon>
        <taxon>Pseudomonadota</taxon>
        <taxon>Gammaproteobacteria</taxon>
        <taxon>Pseudomonadales</taxon>
        <taxon>Pseudomonadaceae</taxon>
        <taxon>Pseudomonas</taxon>
    </lineage>
</organism>
<name>A0A423GU04_9PSED</name>
<dbReference type="RefSeq" id="WP_123582117.1">
    <property type="nucleotide sequence ID" value="NZ_MOBI01000010.1"/>
</dbReference>
<dbReference type="Pfam" id="PF19911">
    <property type="entry name" value="DUF6384"/>
    <property type="match status" value="1"/>
</dbReference>
<evidence type="ECO:0000313" key="1">
    <source>
        <dbReference type="EMBL" id="RON00702.1"/>
    </source>
</evidence>
<sequence>MSRIPLSEQLTAMAFVDELRHEQKQVQEHLDLPRRRAEIAERIRAYYVSNDIAFDDDLIEQGVRQFFAHRLMFEAPQIKWFDAWLVEILGNRDVASGDTKSLHPWRWLLIVVLMLGAILIIPRCSTAIVSDVKVPEIKREADRLGHHNFDLNMELEKQRNKLTALLRGNAEQSDANASRLLTRVQKVLPVGNMRDVAEPIRPDNVNAIERQVIALGQAQEAFWRALPQIEADMKYAGGIIWMRQGIKEMQQDPKRAAAIAQSSDLYQRLALLEQQLSLMDNDIGYQDALFAYRDLYRDLIDTSMLTLLARRHNELKSRLGSQAISSEQRIELEGISHEIDADLEKGDSDAAETKINQLTQKMKAAGYMIWIGRIDSDTNQRVASNLDMMLNG</sequence>
<accession>A0A423GU04</accession>
<dbReference type="AlphaFoldDB" id="A0A423GU04"/>
<dbReference type="Proteomes" id="UP000284684">
    <property type="component" value="Unassembled WGS sequence"/>
</dbReference>
<reference evidence="1 2" key="1">
    <citation type="submission" date="2016-10" db="EMBL/GenBank/DDBJ databases">
        <title>Comparative genome analysis of multiple Pseudomonas spp. focuses on biocontrol and plant growth promoting traits.</title>
        <authorList>
            <person name="Tao X.-Y."/>
            <person name="Taylor C.G."/>
        </authorList>
    </citation>
    <scope>NUCLEOTIDE SEQUENCE [LARGE SCALE GENOMIC DNA]</scope>
    <source>
        <strain evidence="1 2">37D10</strain>
    </source>
</reference>
<dbReference type="InterPro" id="IPR045964">
    <property type="entry name" value="DUF6384"/>
</dbReference>
<comment type="caution">
    <text evidence="1">The sequence shown here is derived from an EMBL/GenBank/DDBJ whole genome shotgun (WGS) entry which is preliminary data.</text>
</comment>
<protein>
    <submittedName>
        <fullName evidence="1">Uncharacterized protein</fullName>
    </submittedName>
</protein>
<dbReference type="EMBL" id="MOBI01000010">
    <property type="protein sequence ID" value="RON00702.1"/>
    <property type="molecule type" value="Genomic_DNA"/>
</dbReference>
<evidence type="ECO:0000313" key="2">
    <source>
        <dbReference type="Proteomes" id="UP000284684"/>
    </source>
</evidence>
<proteinExistence type="predicted"/>
<gene>
    <name evidence="1" type="ORF">BK658_09255</name>
</gene>